<dbReference type="SUPFAM" id="SSF49899">
    <property type="entry name" value="Concanavalin A-like lectins/glucanases"/>
    <property type="match status" value="1"/>
</dbReference>
<evidence type="ECO:0000256" key="2">
    <source>
        <dbReference type="ARBA" id="ARBA00023134"/>
    </source>
</evidence>
<dbReference type="InterPro" id="IPR013320">
    <property type="entry name" value="ConA-like_dom_sf"/>
</dbReference>
<dbReference type="Proteomes" id="UP000603457">
    <property type="component" value="Unassembled WGS sequence"/>
</dbReference>
<dbReference type="SMART" id="SM00889">
    <property type="entry name" value="EFG_IV"/>
    <property type="match status" value="1"/>
</dbReference>
<protein>
    <submittedName>
        <fullName evidence="4">DUF1349 domain-containing protein</fullName>
    </submittedName>
</protein>
<dbReference type="Gene3D" id="2.60.120.200">
    <property type="match status" value="1"/>
</dbReference>
<keyword evidence="1" id="KW-0547">Nucleotide-binding</keyword>
<name>A0ABR8FVF1_9NOSO</name>
<dbReference type="Pfam" id="PF03764">
    <property type="entry name" value="EFG_IV"/>
    <property type="match status" value="1"/>
</dbReference>
<accession>A0ABR8FVF1</accession>
<dbReference type="InterPro" id="IPR014721">
    <property type="entry name" value="Ribsml_uS5_D2-typ_fold_subgr"/>
</dbReference>
<dbReference type="RefSeq" id="WP_190967611.1">
    <property type="nucleotide sequence ID" value="NZ_JACJTB010000010.1"/>
</dbReference>
<dbReference type="InterPro" id="IPR020568">
    <property type="entry name" value="Ribosomal_Su5_D2-typ_SF"/>
</dbReference>
<dbReference type="InterPro" id="IPR009784">
    <property type="entry name" value="DUF1349"/>
</dbReference>
<sequence length="431" mass="50492">MNGKKLSKAQYYTYEARNKDIRWLHRTIELLHQNPERGRYEEFGELFTNETIAAARKLLEIIETAQPDSEDISNLYNLFKFYKGVRNSDWDNLCRYIENWHWVANIWDNFDGKIELNLWDKGEYQLYTITEPLIGEGKFIRQSSSIDSYGHVWLKIEPTIANSHIEIVWQIEDEEIIPFEWIPAIFEGIIDGIFDYFHQTNLALSALKIIINNGSYHPVDSKEIDYRVAAKIAWRNAIAKTELFSGILKFMTQMKWYNEPSTWNQQVESISVNAGAKTDFWQKTHYNFIRDNGNFYYQEVKGNFTVEVKIIGDYQALYDQAGLMIRENENTWLKCGIEYVEGVQNVSAVVTRDYSDWSVVPLSKQLVALWLRVERRSETLEVQYSLDAENYQMLRLAYLTHTETIQVGIMCASPQGEGFSVVFENFKITQP</sequence>
<reference evidence="4 5" key="1">
    <citation type="journal article" date="2020" name="ISME J.">
        <title>Comparative genomics reveals insights into cyanobacterial evolution and habitat adaptation.</title>
        <authorList>
            <person name="Chen M.Y."/>
            <person name="Teng W.K."/>
            <person name="Zhao L."/>
            <person name="Hu C.X."/>
            <person name="Zhou Y.K."/>
            <person name="Han B.P."/>
            <person name="Song L.R."/>
            <person name="Shu W.S."/>
        </authorList>
    </citation>
    <scope>NUCLEOTIDE SEQUENCE [LARGE SCALE GENOMIC DNA]</scope>
    <source>
        <strain evidence="4 5">FACHB-130</strain>
    </source>
</reference>
<dbReference type="Gene3D" id="3.30.230.10">
    <property type="match status" value="1"/>
</dbReference>
<gene>
    <name evidence="4" type="ORF">H6G74_10525</name>
</gene>
<evidence type="ECO:0000313" key="5">
    <source>
        <dbReference type="Proteomes" id="UP000603457"/>
    </source>
</evidence>
<dbReference type="Pfam" id="PF07081">
    <property type="entry name" value="DUF1349"/>
    <property type="match status" value="1"/>
</dbReference>
<keyword evidence="2" id="KW-0342">GTP-binding</keyword>
<proteinExistence type="predicted"/>
<evidence type="ECO:0000256" key="1">
    <source>
        <dbReference type="ARBA" id="ARBA00022741"/>
    </source>
</evidence>
<feature type="domain" description="Translation elongation factor EFG/EF2" evidence="3">
    <location>
        <begin position="125"/>
        <end position="242"/>
    </location>
</feature>
<dbReference type="PANTHER" id="PTHR35332:SF2">
    <property type="entry name" value="REGULATION OF ENOLASE PROTEIN 1"/>
    <property type="match status" value="1"/>
</dbReference>
<dbReference type="PANTHER" id="PTHR35332">
    <property type="entry name" value="REGULATION OF ENOLASE PROTEIN 1"/>
    <property type="match status" value="1"/>
</dbReference>
<dbReference type="EMBL" id="JACJTB010000010">
    <property type="protein sequence ID" value="MBD2594761.1"/>
    <property type="molecule type" value="Genomic_DNA"/>
</dbReference>
<evidence type="ECO:0000259" key="3">
    <source>
        <dbReference type="SMART" id="SM00889"/>
    </source>
</evidence>
<dbReference type="SUPFAM" id="SSF54211">
    <property type="entry name" value="Ribosomal protein S5 domain 2-like"/>
    <property type="match status" value="1"/>
</dbReference>
<organism evidence="4 5">
    <name type="scientific">Nostoc spongiaeforme FACHB-130</name>
    <dbReference type="NCBI Taxonomy" id="1357510"/>
    <lineage>
        <taxon>Bacteria</taxon>
        <taxon>Bacillati</taxon>
        <taxon>Cyanobacteriota</taxon>
        <taxon>Cyanophyceae</taxon>
        <taxon>Nostocales</taxon>
        <taxon>Nostocaceae</taxon>
        <taxon>Nostoc</taxon>
    </lineage>
</organism>
<keyword evidence="5" id="KW-1185">Reference proteome</keyword>
<evidence type="ECO:0000313" key="4">
    <source>
        <dbReference type="EMBL" id="MBD2594761.1"/>
    </source>
</evidence>
<comment type="caution">
    <text evidence="4">The sequence shown here is derived from an EMBL/GenBank/DDBJ whole genome shotgun (WGS) entry which is preliminary data.</text>
</comment>
<dbReference type="InterPro" id="IPR005517">
    <property type="entry name" value="Transl_elong_EFG/EF2_IV"/>
</dbReference>